<sequence length="40" mass="4669">MNLQHIRTTKFAMPMEILYVEGTKVKVYSQYEFTSVLISA</sequence>
<comment type="caution">
    <text evidence="1">The sequence shown here is derived from an EMBL/GenBank/DDBJ whole genome shotgun (WGS) entry which is preliminary data.</text>
</comment>
<evidence type="ECO:0000313" key="2">
    <source>
        <dbReference type="Proteomes" id="UP001208649"/>
    </source>
</evidence>
<organism evidence="1 2">
    <name type="scientific">Chryseobacterium edaphi</name>
    <dbReference type="NCBI Taxonomy" id="2976532"/>
    <lineage>
        <taxon>Bacteria</taxon>
        <taxon>Pseudomonadati</taxon>
        <taxon>Bacteroidota</taxon>
        <taxon>Flavobacteriia</taxon>
        <taxon>Flavobacteriales</taxon>
        <taxon>Weeksellaceae</taxon>
        <taxon>Chryseobacterium group</taxon>
        <taxon>Chryseobacterium</taxon>
    </lineage>
</organism>
<proteinExistence type="predicted"/>
<dbReference type="RefSeq" id="WP_263001079.1">
    <property type="nucleotide sequence ID" value="NZ_JAOTEM010000001.1"/>
</dbReference>
<evidence type="ECO:0000313" key="1">
    <source>
        <dbReference type="EMBL" id="MCU7615805.1"/>
    </source>
</evidence>
<name>A0ABT2W0M9_9FLAO</name>
<protein>
    <submittedName>
        <fullName evidence="1">Uncharacterized protein</fullName>
    </submittedName>
</protein>
<dbReference type="Proteomes" id="UP001208649">
    <property type="component" value="Unassembled WGS sequence"/>
</dbReference>
<gene>
    <name evidence="1" type="ORF">NZ698_01225</name>
</gene>
<dbReference type="EMBL" id="JAOTEM010000001">
    <property type="protein sequence ID" value="MCU7615805.1"/>
    <property type="molecule type" value="Genomic_DNA"/>
</dbReference>
<reference evidence="2" key="1">
    <citation type="submission" date="2023-07" db="EMBL/GenBank/DDBJ databases">
        <title>Chryseobacterium sp. strain PBS4-4 Genome sequencing and assembly.</title>
        <authorList>
            <person name="Jung Y."/>
        </authorList>
    </citation>
    <scope>NUCLEOTIDE SEQUENCE [LARGE SCALE GENOMIC DNA]</scope>
    <source>
        <strain evidence="2">PBS4-4</strain>
    </source>
</reference>
<accession>A0ABT2W0M9</accession>
<keyword evidence="2" id="KW-1185">Reference proteome</keyword>